<accession>A0ABQ1X598</accession>
<organism evidence="1 2">
    <name type="scientific">Hymenobacter glacieicola</name>
    <dbReference type="NCBI Taxonomy" id="1562124"/>
    <lineage>
        <taxon>Bacteria</taxon>
        <taxon>Pseudomonadati</taxon>
        <taxon>Bacteroidota</taxon>
        <taxon>Cytophagia</taxon>
        <taxon>Cytophagales</taxon>
        <taxon>Hymenobacteraceae</taxon>
        <taxon>Hymenobacter</taxon>
    </lineage>
</organism>
<sequence length="100" mass="10601">MTIANKVQLFTYSGPGLNLLTASFLSNVTRITKANQNGQGLISFRPGSSFPPFTSLQDGESYVVYSAAVPYTIPTSDQPKPSALPFVGIGSAFVKTQPLS</sequence>
<dbReference type="RefSeq" id="WP_188559712.1">
    <property type="nucleotide sequence ID" value="NZ_BMGS01000016.1"/>
</dbReference>
<dbReference type="Proteomes" id="UP000601361">
    <property type="component" value="Unassembled WGS sequence"/>
</dbReference>
<dbReference type="EMBL" id="BMGS01000016">
    <property type="protein sequence ID" value="GGG60634.1"/>
    <property type="molecule type" value="Genomic_DNA"/>
</dbReference>
<gene>
    <name evidence="1" type="ORF">GCM10011378_40820</name>
</gene>
<protein>
    <submittedName>
        <fullName evidence="1">Uncharacterized protein</fullName>
    </submittedName>
</protein>
<keyword evidence="2" id="KW-1185">Reference proteome</keyword>
<evidence type="ECO:0000313" key="1">
    <source>
        <dbReference type="EMBL" id="GGG60634.1"/>
    </source>
</evidence>
<evidence type="ECO:0000313" key="2">
    <source>
        <dbReference type="Proteomes" id="UP000601361"/>
    </source>
</evidence>
<proteinExistence type="predicted"/>
<reference evidence="2" key="1">
    <citation type="journal article" date="2019" name="Int. J. Syst. Evol. Microbiol.">
        <title>The Global Catalogue of Microorganisms (GCM) 10K type strain sequencing project: providing services to taxonomists for standard genome sequencing and annotation.</title>
        <authorList>
            <consortium name="The Broad Institute Genomics Platform"/>
            <consortium name="The Broad Institute Genome Sequencing Center for Infectious Disease"/>
            <person name="Wu L."/>
            <person name="Ma J."/>
        </authorList>
    </citation>
    <scope>NUCLEOTIDE SEQUENCE [LARGE SCALE GENOMIC DNA]</scope>
    <source>
        <strain evidence="2">CGMCC 1.12990</strain>
    </source>
</reference>
<name>A0ABQ1X598_9BACT</name>
<comment type="caution">
    <text evidence="1">The sequence shown here is derived from an EMBL/GenBank/DDBJ whole genome shotgun (WGS) entry which is preliminary data.</text>
</comment>